<keyword evidence="1" id="KW-1185">Reference proteome</keyword>
<dbReference type="WBParaSite" id="L893_g12897.t1">
    <property type="protein sequence ID" value="L893_g12897.t1"/>
    <property type="gene ID" value="L893_g12897"/>
</dbReference>
<dbReference type="Proteomes" id="UP000095287">
    <property type="component" value="Unplaced"/>
</dbReference>
<proteinExistence type="predicted"/>
<protein>
    <submittedName>
        <fullName evidence="2">Neur_chan_LBD domain-containing protein</fullName>
    </submittedName>
</protein>
<reference evidence="2" key="1">
    <citation type="submission" date="2016-11" db="UniProtKB">
        <authorList>
            <consortium name="WormBaseParasite"/>
        </authorList>
    </citation>
    <scope>IDENTIFICATION</scope>
</reference>
<dbReference type="AlphaFoldDB" id="A0A1I7Y5B6"/>
<organism evidence="1 2">
    <name type="scientific">Steinernema glaseri</name>
    <dbReference type="NCBI Taxonomy" id="37863"/>
    <lineage>
        <taxon>Eukaryota</taxon>
        <taxon>Metazoa</taxon>
        <taxon>Ecdysozoa</taxon>
        <taxon>Nematoda</taxon>
        <taxon>Chromadorea</taxon>
        <taxon>Rhabditida</taxon>
        <taxon>Tylenchina</taxon>
        <taxon>Panagrolaimomorpha</taxon>
        <taxon>Strongyloidoidea</taxon>
        <taxon>Steinernematidae</taxon>
        <taxon>Steinernema</taxon>
    </lineage>
</organism>
<name>A0A1I7Y5B6_9BILA</name>
<evidence type="ECO:0000313" key="2">
    <source>
        <dbReference type="WBParaSite" id="L893_g12897.t1"/>
    </source>
</evidence>
<accession>A0A1I7Y5B6</accession>
<sequence>MIRYLVYLDKDWPVPMTVFVDYYIRGKYSKHLANGTIDDWHTGRFYMFPIDWDHDLCIRNRVVLEHKKHTSLERSGSS</sequence>
<evidence type="ECO:0000313" key="1">
    <source>
        <dbReference type="Proteomes" id="UP000095287"/>
    </source>
</evidence>